<dbReference type="InterPro" id="IPR036291">
    <property type="entry name" value="NAD(P)-bd_dom_sf"/>
</dbReference>
<dbReference type="Pfam" id="PF13561">
    <property type="entry name" value="adh_short_C2"/>
    <property type="match status" value="1"/>
</dbReference>
<comment type="similarity">
    <text evidence="1">Belongs to the short-chain dehydrogenases/reductases (SDR) family.</text>
</comment>
<dbReference type="CDD" id="cd05233">
    <property type="entry name" value="SDR_c"/>
    <property type="match status" value="1"/>
</dbReference>
<evidence type="ECO:0000259" key="3">
    <source>
        <dbReference type="SMART" id="SM00822"/>
    </source>
</evidence>
<dbReference type="PANTHER" id="PTHR43477">
    <property type="entry name" value="DIHYDROANTICAPSIN 7-DEHYDROGENASE"/>
    <property type="match status" value="1"/>
</dbReference>
<comment type="caution">
    <text evidence="4">The sequence shown here is derived from an EMBL/GenBank/DDBJ whole genome shotgun (WGS) entry which is preliminary data.</text>
</comment>
<protein>
    <submittedName>
        <fullName evidence="4">Oxidoreductase</fullName>
    </submittedName>
</protein>
<dbReference type="EMBL" id="BHZE01000026">
    <property type="protein sequence ID" value="GCD78555.1"/>
    <property type="molecule type" value="Genomic_DNA"/>
</dbReference>
<dbReference type="RefSeq" id="WP_124398610.1">
    <property type="nucleotide sequence ID" value="NZ_BHZE01000026.1"/>
</dbReference>
<feature type="domain" description="Ketoreductase" evidence="3">
    <location>
        <begin position="2"/>
        <end position="162"/>
    </location>
</feature>
<dbReference type="PANTHER" id="PTHR43477:SF1">
    <property type="entry name" value="DIHYDROANTICAPSIN 7-DEHYDROGENASE"/>
    <property type="match status" value="1"/>
</dbReference>
<name>A0A401XNH6_9FLAO</name>
<dbReference type="SUPFAM" id="SSF51735">
    <property type="entry name" value="NAD(P)-binding Rossmann-fold domains"/>
    <property type="match status" value="1"/>
</dbReference>
<reference evidence="4 5" key="1">
    <citation type="submission" date="2018-11" db="EMBL/GenBank/DDBJ databases">
        <title>Schleiferia aggregans sp. nov., a moderately thermophilic heterotrophic bacterium isolated from microbial mats at a terrestrial hot spring.</title>
        <authorList>
            <person name="Iino T."/>
            <person name="Ohkuma M."/>
            <person name="Haruta S."/>
        </authorList>
    </citation>
    <scope>NUCLEOTIDE SEQUENCE [LARGE SCALE GENOMIC DNA]</scope>
    <source>
        <strain evidence="4 5">LA</strain>
    </source>
</reference>
<dbReference type="PRINTS" id="PR00081">
    <property type="entry name" value="GDHRDH"/>
</dbReference>
<evidence type="ECO:0000256" key="2">
    <source>
        <dbReference type="ARBA" id="ARBA00023002"/>
    </source>
</evidence>
<keyword evidence="5" id="KW-1185">Reference proteome</keyword>
<keyword evidence="2" id="KW-0560">Oxidoreductase</keyword>
<dbReference type="AlphaFoldDB" id="A0A401XNH6"/>
<dbReference type="InterPro" id="IPR002347">
    <property type="entry name" value="SDR_fam"/>
</dbReference>
<evidence type="ECO:0000313" key="4">
    <source>
        <dbReference type="EMBL" id="GCD78555.1"/>
    </source>
</evidence>
<dbReference type="InterPro" id="IPR057326">
    <property type="entry name" value="KR_dom"/>
</dbReference>
<dbReference type="InterPro" id="IPR051122">
    <property type="entry name" value="SDR_DHRS6-like"/>
</dbReference>
<sequence length="228" mass="24396">MKNILVIGASSGIGKYVAESLVKSGNNVYAAQRRSAEIPGVKNIPYDVTSQTPISPLPDVLDGLVYCPGTINLKPFNRISDTELREEFEINFFGAFRILQACLPALKKSAQASVVFFSTVAVQTGMPFHAGIASAKGAIEGLTRSLAAELAPSIRVNAIAPSLTDTPLANKLLNTDAKQESARQRHPLKRYGSTEDVGNAVLWLLSDQSSWVTGQILHIDGGMSSLKV</sequence>
<dbReference type="Proteomes" id="UP000286715">
    <property type="component" value="Unassembled WGS sequence"/>
</dbReference>
<dbReference type="OrthoDB" id="9803333at2"/>
<evidence type="ECO:0000256" key="1">
    <source>
        <dbReference type="ARBA" id="ARBA00006484"/>
    </source>
</evidence>
<evidence type="ECO:0000313" key="5">
    <source>
        <dbReference type="Proteomes" id="UP000286715"/>
    </source>
</evidence>
<organism evidence="4 5">
    <name type="scientific">Thermaurantimonas aggregans</name>
    <dbReference type="NCBI Taxonomy" id="2173829"/>
    <lineage>
        <taxon>Bacteria</taxon>
        <taxon>Pseudomonadati</taxon>
        <taxon>Bacteroidota</taxon>
        <taxon>Flavobacteriia</taxon>
        <taxon>Flavobacteriales</taxon>
        <taxon>Schleiferiaceae</taxon>
        <taxon>Thermaurantimonas</taxon>
    </lineage>
</organism>
<dbReference type="GO" id="GO:0016491">
    <property type="term" value="F:oxidoreductase activity"/>
    <property type="evidence" value="ECO:0007669"/>
    <property type="project" value="UniProtKB-KW"/>
</dbReference>
<dbReference type="SMART" id="SM00822">
    <property type="entry name" value="PKS_KR"/>
    <property type="match status" value="1"/>
</dbReference>
<proteinExistence type="inferred from homology"/>
<gene>
    <name evidence="4" type="ORF">JCM31826_20370</name>
</gene>
<accession>A0A401XNH6</accession>
<dbReference type="Gene3D" id="3.40.50.720">
    <property type="entry name" value="NAD(P)-binding Rossmann-like Domain"/>
    <property type="match status" value="1"/>
</dbReference>